<dbReference type="PROSITE" id="PS51257">
    <property type="entry name" value="PROKAR_LIPOPROTEIN"/>
    <property type="match status" value="1"/>
</dbReference>
<evidence type="ECO:0000256" key="1">
    <source>
        <dbReference type="SAM" id="MobiDB-lite"/>
    </source>
</evidence>
<organism evidence="2 3">
    <name type="scientific">Arthrobacter yangruifuii</name>
    <dbReference type="NCBI Taxonomy" id="2606616"/>
    <lineage>
        <taxon>Bacteria</taxon>
        <taxon>Bacillati</taxon>
        <taxon>Actinomycetota</taxon>
        <taxon>Actinomycetes</taxon>
        <taxon>Micrococcales</taxon>
        <taxon>Micrococcaceae</taxon>
        <taxon>Arthrobacter</taxon>
    </lineage>
</organism>
<sequence>MPRAINSSASSGASCASSSGRGHSRETTYQQQDLTEPEQVHDAVRQLAAQEGTRLRAADGEFETITKCGARRAGYRLPRSPA</sequence>
<evidence type="ECO:0000313" key="2">
    <source>
        <dbReference type="EMBL" id="KAD3456002.1"/>
    </source>
</evidence>
<feature type="region of interest" description="Disordered" evidence="1">
    <location>
        <begin position="1"/>
        <end position="40"/>
    </location>
</feature>
<dbReference type="EMBL" id="VTFX01000006">
    <property type="protein sequence ID" value="KAD3456002.1"/>
    <property type="molecule type" value="Genomic_DNA"/>
</dbReference>
<evidence type="ECO:0000313" key="3">
    <source>
        <dbReference type="Proteomes" id="UP000326852"/>
    </source>
</evidence>
<protein>
    <submittedName>
        <fullName evidence="2">Uncharacterized protein</fullName>
    </submittedName>
</protein>
<reference evidence="2 3" key="1">
    <citation type="submission" date="2019-08" db="EMBL/GenBank/DDBJ databases">
        <title>Arthrobacter sp. nov., isolated from plateau pika and Tibetan wild ass.</title>
        <authorList>
            <person name="Ge Y."/>
        </authorList>
    </citation>
    <scope>NUCLEOTIDE SEQUENCE [LARGE SCALE GENOMIC DNA]</scope>
    <source>
        <strain evidence="2 3">785</strain>
    </source>
</reference>
<dbReference type="Proteomes" id="UP000326852">
    <property type="component" value="Unassembled WGS sequence"/>
</dbReference>
<accession>A0A5N6ME05</accession>
<name>A0A5N6ME05_9MICC</name>
<keyword evidence="3" id="KW-1185">Reference proteome</keyword>
<dbReference type="AlphaFoldDB" id="A0A5N6ME05"/>
<feature type="compositionally biased region" description="Low complexity" evidence="1">
    <location>
        <begin position="7"/>
        <end position="21"/>
    </location>
</feature>
<proteinExistence type="predicted"/>
<gene>
    <name evidence="2" type="ORF">GD627_14935</name>
</gene>
<comment type="caution">
    <text evidence="2">The sequence shown here is derived from an EMBL/GenBank/DDBJ whole genome shotgun (WGS) entry which is preliminary data.</text>
</comment>